<feature type="coiled-coil region" evidence="3">
    <location>
        <begin position="68"/>
        <end position="95"/>
    </location>
</feature>
<dbReference type="PANTHER" id="PTHR15427">
    <property type="entry name" value="EMILIN ELASTIN MICROFIBRIL INTERFACE-LOCATED PROTEIN ELASTIN MICROFIBRIL INTERFACER"/>
    <property type="match status" value="1"/>
</dbReference>
<organism evidence="5 6">
    <name type="scientific">Batillaria attramentaria</name>
    <dbReference type="NCBI Taxonomy" id="370345"/>
    <lineage>
        <taxon>Eukaryota</taxon>
        <taxon>Metazoa</taxon>
        <taxon>Spiralia</taxon>
        <taxon>Lophotrochozoa</taxon>
        <taxon>Mollusca</taxon>
        <taxon>Gastropoda</taxon>
        <taxon>Caenogastropoda</taxon>
        <taxon>Sorbeoconcha</taxon>
        <taxon>Cerithioidea</taxon>
        <taxon>Batillariidae</taxon>
        <taxon>Batillaria</taxon>
    </lineage>
</organism>
<name>A0ABD0J618_9CAEN</name>
<dbReference type="InterPro" id="IPR001073">
    <property type="entry name" value="C1q_dom"/>
</dbReference>
<dbReference type="AlphaFoldDB" id="A0ABD0J618"/>
<dbReference type="PRINTS" id="PR00007">
    <property type="entry name" value="COMPLEMNTC1Q"/>
</dbReference>
<dbReference type="Pfam" id="PF00386">
    <property type="entry name" value="C1q"/>
    <property type="match status" value="1"/>
</dbReference>
<dbReference type="InterPro" id="IPR012675">
    <property type="entry name" value="Beta-grasp_dom_sf"/>
</dbReference>
<dbReference type="SUPFAM" id="SSF49842">
    <property type="entry name" value="TNF-like"/>
    <property type="match status" value="1"/>
</dbReference>
<dbReference type="Gene3D" id="3.10.20.30">
    <property type="match status" value="1"/>
</dbReference>
<evidence type="ECO:0000313" key="6">
    <source>
        <dbReference type="Proteomes" id="UP001519460"/>
    </source>
</evidence>
<evidence type="ECO:0000313" key="5">
    <source>
        <dbReference type="EMBL" id="KAK7463141.1"/>
    </source>
</evidence>
<dbReference type="PROSITE" id="PS50871">
    <property type="entry name" value="C1Q"/>
    <property type="match status" value="1"/>
</dbReference>
<feature type="domain" description="C1q" evidence="4">
    <location>
        <begin position="95"/>
        <end position="223"/>
    </location>
</feature>
<gene>
    <name evidence="5" type="ORF">BaRGS_00038286</name>
</gene>
<evidence type="ECO:0000259" key="4">
    <source>
        <dbReference type="PROSITE" id="PS50871"/>
    </source>
</evidence>
<keyword evidence="3" id="KW-0175">Coiled coil</keyword>
<dbReference type="SMART" id="SM00110">
    <property type="entry name" value="C1Q"/>
    <property type="match status" value="1"/>
</dbReference>
<reference evidence="5 6" key="1">
    <citation type="journal article" date="2023" name="Sci. Data">
        <title>Genome assembly of the Korean intertidal mud-creeper Batillaria attramentaria.</title>
        <authorList>
            <person name="Patra A.K."/>
            <person name="Ho P.T."/>
            <person name="Jun S."/>
            <person name="Lee S.J."/>
            <person name="Kim Y."/>
            <person name="Won Y.J."/>
        </authorList>
    </citation>
    <scope>NUCLEOTIDE SEQUENCE [LARGE SCALE GENOMIC DNA]</scope>
    <source>
        <strain evidence="5">Wonlab-2016</strain>
    </source>
</reference>
<sequence>ALVWGTSVKHCPQNVGKEHVLADEDVVQILKKIMKVYAAVLVCLCMFAAESWSLPRRSDDSDPNVAVIQQLVSRIDALEAGLEAEKVRTKQLEDENGRRVAFAAYMTQTAGVAASRGAIIPFSGVLTNIGHAYDPTTSAFTAPYDGAYMFFVQADISADYRDFLLERNGSALVYCHNDGSLRRIACGSVFSLKAGDRVTVVQHSTQGVLDPGRESVFSGFRIH</sequence>
<comment type="caution">
    <text evidence="5">The sequence shown here is derived from an EMBL/GenBank/DDBJ whole genome shotgun (WGS) entry which is preliminary data.</text>
</comment>
<evidence type="ECO:0000256" key="3">
    <source>
        <dbReference type="SAM" id="Coils"/>
    </source>
</evidence>
<dbReference type="InterPro" id="IPR050392">
    <property type="entry name" value="Collagen/C1q_domain"/>
</dbReference>
<keyword evidence="2" id="KW-0964">Secreted</keyword>
<dbReference type="Proteomes" id="UP001519460">
    <property type="component" value="Unassembled WGS sequence"/>
</dbReference>
<dbReference type="GO" id="GO:0005576">
    <property type="term" value="C:extracellular region"/>
    <property type="evidence" value="ECO:0007669"/>
    <property type="project" value="UniProtKB-SubCell"/>
</dbReference>
<accession>A0ABD0J618</accession>
<dbReference type="InterPro" id="IPR008983">
    <property type="entry name" value="Tumour_necrosis_fac-like_dom"/>
</dbReference>
<dbReference type="PANTHER" id="PTHR15427:SF2">
    <property type="entry name" value="EMILIN-3"/>
    <property type="match status" value="1"/>
</dbReference>
<comment type="subcellular location">
    <subcellularLocation>
        <location evidence="1">Secreted</location>
    </subcellularLocation>
</comment>
<dbReference type="EMBL" id="JACVVK020000610">
    <property type="protein sequence ID" value="KAK7463141.1"/>
    <property type="molecule type" value="Genomic_DNA"/>
</dbReference>
<evidence type="ECO:0000256" key="2">
    <source>
        <dbReference type="ARBA" id="ARBA00022525"/>
    </source>
</evidence>
<keyword evidence="6" id="KW-1185">Reference proteome</keyword>
<dbReference type="Gene3D" id="2.60.120.40">
    <property type="match status" value="1"/>
</dbReference>
<evidence type="ECO:0000256" key="1">
    <source>
        <dbReference type="ARBA" id="ARBA00004613"/>
    </source>
</evidence>
<protein>
    <recommendedName>
        <fullName evidence="4">C1q domain-containing protein</fullName>
    </recommendedName>
</protein>
<proteinExistence type="predicted"/>
<feature type="non-terminal residue" evidence="5">
    <location>
        <position position="1"/>
    </location>
</feature>